<keyword evidence="7 9" id="KW-0472">Membrane</keyword>
<dbReference type="InterPro" id="IPR020846">
    <property type="entry name" value="MFS_dom"/>
</dbReference>
<evidence type="ECO:0000313" key="11">
    <source>
        <dbReference type="Proteomes" id="UP000818029"/>
    </source>
</evidence>
<keyword evidence="5 9" id="KW-0812">Transmembrane</keyword>
<feature type="transmembrane region" description="Helical" evidence="9">
    <location>
        <begin position="139"/>
        <end position="158"/>
    </location>
</feature>
<keyword evidence="11" id="KW-1185">Reference proteome</keyword>
<comment type="similarity">
    <text evidence="2 8">Belongs to the major facilitator superfamily. Sugar transporter (TC 2.A.1.1) family.</text>
</comment>
<keyword evidence="4" id="KW-0762">Sugar transport</keyword>
<evidence type="ECO:0000256" key="2">
    <source>
        <dbReference type="ARBA" id="ARBA00010992"/>
    </source>
</evidence>
<reference evidence="12" key="2">
    <citation type="submission" date="2025-08" db="UniProtKB">
        <authorList>
            <consortium name="RefSeq"/>
        </authorList>
    </citation>
    <scope>IDENTIFICATION</scope>
</reference>
<dbReference type="InterPro" id="IPR005829">
    <property type="entry name" value="Sugar_transporter_CS"/>
</dbReference>
<feature type="transmembrane region" description="Helical" evidence="9">
    <location>
        <begin position="37"/>
        <end position="59"/>
    </location>
</feature>
<dbReference type="GO" id="GO:0051119">
    <property type="term" value="F:sugar transmembrane transporter activity"/>
    <property type="evidence" value="ECO:0007669"/>
    <property type="project" value="InterPro"/>
</dbReference>
<evidence type="ECO:0000256" key="8">
    <source>
        <dbReference type="RuleBase" id="RU003346"/>
    </source>
</evidence>
<evidence type="ECO:0000256" key="6">
    <source>
        <dbReference type="ARBA" id="ARBA00022989"/>
    </source>
</evidence>
<dbReference type="OrthoDB" id="6133115at2759"/>
<evidence type="ECO:0000256" key="7">
    <source>
        <dbReference type="ARBA" id="ARBA00023136"/>
    </source>
</evidence>
<dbReference type="SUPFAM" id="SSF103473">
    <property type="entry name" value="MFS general substrate transporter"/>
    <property type="match status" value="1"/>
</dbReference>
<evidence type="ECO:0000259" key="10">
    <source>
        <dbReference type="PROSITE" id="PS50850"/>
    </source>
</evidence>
<protein>
    <submittedName>
        <fullName evidence="12">Sugar transporter ERD6-like 8</fullName>
    </submittedName>
</protein>
<feature type="domain" description="Major facilitator superfamily (MFS) profile" evidence="10">
    <location>
        <begin position="43"/>
        <end position="462"/>
    </location>
</feature>
<feature type="transmembrane region" description="Helical" evidence="9">
    <location>
        <begin position="372"/>
        <end position="396"/>
    </location>
</feature>
<dbReference type="PRINTS" id="PR00171">
    <property type="entry name" value="SUGRTRNSPORT"/>
</dbReference>
<feature type="transmembrane region" description="Helical" evidence="9">
    <location>
        <begin position="338"/>
        <end position="360"/>
    </location>
</feature>
<comment type="subcellular location">
    <subcellularLocation>
        <location evidence="1">Membrane</location>
        <topology evidence="1">Multi-pass membrane protein</topology>
    </subcellularLocation>
</comment>
<dbReference type="PROSITE" id="PS00216">
    <property type="entry name" value="SUGAR_TRANSPORT_1"/>
    <property type="match status" value="1"/>
</dbReference>
<dbReference type="PROSITE" id="PS50850">
    <property type="entry name" value="MFS"/>
    <property type="match status" value="1"/>
</dbReference>
<feature type="transmembrane region" description="Helical" evidence="9">
    <location>
        <begin position="314"/>
        <end position="331"/>
    </location>
</feature>
<dbReference type="GO" id="GO:0055085">
    <property type="term" value="P:transmembrane transport"/>
    <property type="evidence" value="ECO:0000318"/>
    <property type="project" value="GO_Central"/>
</dbReference>
<feature type="transmembrane region" description="Helical" evidence="9">
    <location>
        <begin position="191"/>
        <end position="212"/>
    </location>
</feature>
<keyword evidence="3 8" id="KW-0813">Transport</keyword>
<evidence type="ECO:0000256" key="9">
    <source>
        <dbReference type="SAM" id="Phobius"/>
    </source>
</evidence>
<dbReference type="CDD" id="cd17358">
    <property type="entry name" value="MFS_GLUT6_8_Class3_like"/>
    <property type="match status" value="1"/>
</dbReference>
<feature type="transmembrane region" description="Helical" evidence="9">
    <location>
        <begin position="437"/>
        <end position="458"/>
    </location>
</feature>
<dbReference type="GeneID" id="107888300"/>
<dbReference type="Gene3D" id="1.20.1250.20">
    <property type="entry name" value="MFS general substrate transporter like domains"/>
    <property type="match status" value="1"/>
</dbReference>
<evidence type="ECO:0000256" key="3">
    <source>
        <dbReference type="ARBA" id="ARBA00022448"/>
    </source>
</evidence>
<feature type="transmembrane region" description="Helical" evidence="9">
    <location>
        <begin position="79"/>
        <end position="101"/>
    </location>
</feature>
<dbReference type="AlphaFoldDB" id="A0A1U8HPD0"/>
<dbReference type="Proteomes" id="UP000818029">
    <property type="component" value="Chromosome D13"/>
</dbReference>
<reference evidence="11" key="1">
    <citation type="journal article" date="2020" name="Nat. Genet.">
        <title>Genomic diversifications of five Gossypium allopolyploid species and their impact on cotton improvement.</title>
        <authorList>
            <person name="Chen Z.J."/>
            <person name="Sreedasyam A."/>
            <person name="Ando A."/>
            <person name="Song Q."/>
            <person name="De Santiago L.M."/>
            <person name="Hulse-Kemp A.M."/>
            <person name="Ding M."/>
            <person name="Ye W."/>
            <person name="Kirkbride R.C."/>
            <person name="Jenkins J."/>
            <person name="Plott C."/>
            <person name="Lovell J."/>
            <person name="Lin Y.M."/>
            <person name="Vaughn R."/>
            <person name="Liu B."/>
            <person name="Simpson S."/>
            <person name="Scheffler B.E."/>
            <person name="Wen L."/>
            <person name="Saski C.A."/>
            <person name="Grover C.E."/>
            <person name="Hu G."/>
            <person name="Conover J.L."/>
            <person name="Carlson J.W."/>
            <person name="Shu S."/>
            <person name="Boston L.B."/>
            <person name="Williams M."/>
            <person name="Peterson D.G."/>
            <person name="McGee K."/>
            <person name="Jones D.C."/>
            <person name="Wendel J.F."/>
            <person name="Stelly D.M."/>
            <person name="Grimwood J."/>
            <person name="Schmutz J."/>
        </authorList>
    </citation>
    <scope>NUCLEOTIDE SEQUENCE [LARGE SCALE GENOMIC DNA]</scope>
    <source>
        <strain evidence="11">cv. TM-1</strain>
    </source>
</reference>
<gene>
    <name evidence="12" type="primary">LOC107888300</name>
</gene>
<feature type="transmembrane region" description="Helical" evidence="9">
    <location>
        <begin position="275"/>
        <end position="294"/>
    </location>
</feature>
<dbReference type="InterPro" id="IPR005828">
    <property type="entry name" value="MFS_sugar_transport-like"/>
</dbReference>
<dbReference type="InterPro" id="IPR036259">
    <property type="entry name" value="MFS_trans_sf"/>
</dbReference>
<dbReference type="PaxDb" id="3635-A0A1U8HPD0"/>
<dbReference type="GO" id="GO:0016020">
    <property type="term" value="C:membrane"/>
    <property type="evidence" value="ECO:0000318"/>
    <property type="project" value="GO_Central"/>
</dbReference>
<dbReference type="Pfam" id="PF00083">
    <property type="entry name" value="Sugar_tr"/>
    <property type="match status" value="1"/>
</dbReference>
<feature type="transmembrane region" description="Helical" evidence="9">
    <location>
        <begin position="408"/>
        <end position="431"/>
    </location>
</feature>
<sequence length="474" mass="51249">MKMADSQDIEKGSSGSLYQPFFHKDEKQQNSHDNGNLFMVILCTFVAVMGSFEFGSSIGYSSPTQQGIMEELGMSSEEYSMFGSVLTIGAMAGSISCGRAADVIGRKGTMKMSSIISIAGWLIIYLSLGPLSLDVGRFLTGYGIGVNSYVVPVFIAEITPTHLRGALLTVHQVAIATGLLVAYAVGAFVSWRTLALTGMIPCAVMILGLYFIPDSPRWLAMVGCQAEFNAALQKLRGDTADVSREEAEIKDSLVTLQHLPKATVLDLFLKRNLRLLIIGVGLMVFQQFSGYNGVVFYANQIFTSAGVPPNVGSILYACLQIIVLSLGAVIIDKAGRRPLLMISASGMLLGSLLTAASFCLKEHELASDMGPMFTIIGIMIYMGSYCLGLGGIPWIVMSEIFPLHIKGIAGSLVTLVSWGGSWVVSFTFSFLMDWNSYGTFSMFAIFCVVAIVFIWKLVPETKGRTLEEIQASME</sequence>
<dbReference type="RefSeq" id="XP_016667856.1">
    <property type="nucleotide sequence ID" value="XM_016812367.2"/>
</dbReference>
<evidence type="ECO:0000313" key="12">
    <source>
        <dbReference type="RefSeq" id="XP_016667856.1"/>
    </source>
</evidence>
<dbReference type="InterPro" id="IPR003663">
    <property type="entry name" value="Sugar/inositol_transpt"/>
</dbReference>
<keyword evidence="6 9" id="KW-1133">Transmembrane helix</keyword>
<feature type="transmembrane region" description="Helical" evidence="9">
    <location>
        <begin position="165"/>
        <end position="185"/>
    </location>
</feature>
<evidence type="ECO:0000256" key="1">
    <source>
        <dbReference type="ARBA" id="ARBA00004141"/>
    </source>
</evidence>
<dbReference type="InterPro" id="IPR050549">
    <property type="entry name" value="MFS_Trehalose_Transporter"/>
</dbReference>
<evidence type="ECO:0000256" key="5">
    <source>
        <dbReference type="ARBA" id="ARBA00022692"/>
    </source>
</evidence>
<dbReference type="GO" id="GO:0022857">
    <property type="term" value="F:transmembrane transporter activity"/>
    <property type="evidence" value="ECO:0000318"/>
    <property type="project" value="GO_Central"/>
</dbReference>
<dbReference type="PANTHER" id="PTHR48021:SF21">
    <property type="entry name" value="SUGAR TRANSPORTER ERD6-LIKE 8"/>
    <property type="match status" value="1"/>
</dbReference>
<dbReference type="SMR" id="A0A1U8HPD0"/>
<evidence type="ECO:0000256" key="4">
    <source>
        <dbReference type="ARBA" id="ARBA00022597"/>
    </source>
</evidence>
<proteinExistence type="inferred from homology"/>
<dbReference type="InterPro" id="IPR044775">
    <property type="entry name" value="MFS_ERD6/Tret1-like"/>
</dbReference>
<organism evidence="11 12">
    <name type="scientific">Gossypium hirsutum</name>
    <name type="common">Upland cotton</name>
    <name type="synonym">Gossypium mexicanum</name>
    <dbReference type="NCBI Taxonomy" id="3635"/>
    <lineage>
        <taxon>Eukaryota</taxon>
        <taxon>Viridiplantae</taxon>
        <taxon>Streptophyta</taxon>
        <taxon>Embryophyta</taxon>
        <taxon>Tracheophyta</taxon>
        <taxon>Spermatophyta</taxon>
        <taxon>Magnoliopsida</taxon>
        <taxon>eudicotyledons</taxon>
        <taxon>Gunneridae</taxon>
        <taxon>Pentapetalae</taxon>
        <taxon>rosids</taxon>
        <taxon>malvids</taxon>
        <taxon>Malvales</taxon>
        <taxon>Malvaceae</taxon>
        <taxon>Malvoideae</taxon>
        <taxon>Gossypium</taxon>
    </lineage>
</organism>
<dbReference type="NCBIfam" id="TIGR00879">
    <property type="entry name" value="SP"/>
    <property type="match status" value="1"/>
</dbReference>
<dbReference type="PANTHER" id="PTHR48021">
    <property type="match status" value="1"/>
</dbReference>
<feature type="transmembrane region" description="Helical" evidence="9">
    <location>
        <begin position="113"/>
        <end position="133"/>
    </location>
</feature>
<name>A0A1U8HPD0_GOSHI</name>
<accession>A0A1U8HPD0</accession>
<dbReference type="KEGG" id="ghi:107888300"/>
<dbReference type="FunFam" id="1.20.1250.20:FF:000043">
    <property type="entry name" value="sugar transporter ERD6-like 6"/>
    <property type="match status" value="1"/>
</dbReference>